<dbReference type="GO" id="GO:0006744">
    <property type="term" value="P:ubiquinone biosynthetic process"/>
    <property type="evidence" value="ECO:0007669"/>
    <property type="project" value="UniProtKB-UniRule"/>
</dbReference>
<dbReference type="Pfam" id="PF04380">
    <property type="entry name" value="BMFP"/>
    <property type="match status" value="1"/>
</dbReference>
<comment type="subcellular location">
    <subcellularLocation>
        <location evidence="1">Cytoplasm</location>
    </subcellularLocation>
</comment>
<evidence type="ECO:0000256" key="1">
    <source>
        <dbReference type="HAMAP-Rule" id="MF_02216"/>
    </source>
</evidence>
<gene>
    <name evidence="1" type="primary">ubiK</name>
    <name evidence="2" type="ORF">SAMN05216272_10876</name>
</gene>
<evidence type="ECO:0000313" key="2">
    <source>
        <dbReference type="EMBL" id="SDI34890.1"/>
    </source>
</evidence>
<accession>A0A1G8JWD8</accession>
<dbReference type="HAMAP" id="MF_02216">
    <property type="entry name" value="UbiK"/>
    <property type="match status" value="1"/>
</dbReference>
<reference evidence="3" key="1">
    <citation type="submission" date="2016-10" db="EMBL/GenBank/DDBJ databases">
        <authorList>
            <person name="Varghese N."/>
            <person name="Submissions S."/>
        </authorList>
    </citation>
    <scope>NUCLEOTIDE SEQUENCE [LARGE SCALE GENOMIC DNA]</scope>
    <source>
        <strain evidence="3">CCM 7469</strain>
    </source>
</reference>
<dbReference type="OrthoDB" id="5297354at2"/>
<dbReference type="Proteomes" id="UP000199636">
    <property type="component" value="Unassembled WGS sequence"/>
</dbReference>
<dbReference type="PANTHER" id="PTHR38040">
    <property type="entry name" value="UBIQUINONE BIOSYNTHESIS ACCESSORY FACTOR UBIK"/>
    <property type="match status" value="1"/>
</dbReference>
<protein>
    <recommendedName>
        <fullName evidence="1">Ubiquinone biosynthesis accessory factor UbiK</fullName>
    </recommendedName>
</protein>
<name>A0A1G8JWD8_9PSED</name>
<dbReference type="PANTHER" id="PTHR38040:SF1">
    <property type="entry name" value="UBIQUINONE BIOSYNTHESIS ACCESSORY FACTOR UBIK"/>
    <property type="match status" value="1"/>
</dbReference>
<dbReference type="AlphaFoldDB" id="A0A1G8JWD8"/>
<comment type="pathway">
    <text evidence="1">Cofactor biosynthesis; ubiquinone biosynthesis.</text>
</comment>
<dbReference type="UniPathway" id="UPA00232"/>
<dbReference type="RefSeq" id="WP_090264955.1">
    <property type="nucleotide sequence ID" value="NZ_FNDS01000008.1"/>
</dbReference>
<organism evidence="2 3">
    <name type="scientific">Pseudomonas panipatensis</name>
    <dbReference type="NCBI Taxonomy" id="428992"/>
    <lineage>
        <taxon>Bacteria</taxon>
        <taxon>Pseudomonadati</taxon>
        <taxon>Pseudomonadota</taxon>
        <taxon>Gammaproteobacteria</taxon>
        <taxon>Pseudomonadales</taxon>
        <taxon>Pseudomonadaceae</taxon>
        <taxon>Pseudomonas</taxon>
    </lineage>
</organism>
<keyword evidence="3" id="KW-1185">Reference proteome</keyword>
<evidence type="ECO:0000313" key="3">
    <source>
        <dbReference type="Proteomes" id="UP000199636"/>
    </source>
</evidence>
<keyword evidence="1" id="KW-0963">Cytoplasm</keyword>
<proteinExistence type="inferred from homology"/>
<dbReference type="EMBL" id="FNDS01000008">
    <property type="protein sequence ID" value="SDI34890.1"/>
    <property type="molecule type" value="Genomic_DNA"/>
</dbReference>
<comment type="similarity">
    <text evidence="1">Belongs to the UbiK family.</text>
</comment>
<dbReference type="InterPro" id="IPR007475">
    <property type="entry name" value="UbiK"/>
</dbReference>
<sequence>MLPPKAFLDALSHQASRLFGGEPPLPRAELEAQFKVLMQSAFGKLDLVSRDEFDSQMVVLARTRARLEALEAKVAELEAKLSPPAAE</sequence>
<dbReference type="STRING" id="428992.SAMN05216272_10876"/>
<dbReference type="GO" id="GO:0005829">
    <property type="term" value="C:cytosol"/>
    <property type="evidence" value="ECO:0007669"/>
    <property type="project" value="TreeGrafter"/>
</dbReference>
<keyword evidence="1" id="KW-0831">Ubiquinone biosynthesis</keyword>
<comment type="function">
    <text evidence="1">Required for efficient ubiquinone (coenzyme Q) biosynthesis. UbiK is probably an accessory factor of Ubi enzymes and facilitates ubiquinone biosynthesis by acting as an assembly factor, a targeting factor, or both.</text>
</comment>